<dbReference type="EMBL" id="KF123313">
    <property type="protein sequence ID" value="AIA90614.1"/>
    <property type="molecule type" value="Genomic_DNA"/>
</dbReference>
<reference evidence="3" key="1">
    <citation type="journal article" date="2013" name="Environ. Microbiol.">
        <title>Seasonally variable intestinal metagenomes of the red palm weevil (Rhynchophorus ferrugineus).</title>
        <authorList>
            <person name="Jia S."/>
            <person name="Zhang X."/>
            <person name="Zhang G."/>
            <person name="Yin A."/>
            <person name="Zhang S."/>
            <person name="Li F."/>
            <person name="Wang L."/>
            <person name="Zhao D."/>
            <person name="Yun Q."/>
            <person name="Tala"/>
            <person name="Wang J."/>
            <person name="Sun G."/>
            <person name="Baabdullah M."/>
            <person name="Yu X."/>
            <person name="Hu S."/>
            <person name="Al-Mssallem I.S."/>
            <person name="Yu J."/>
        </authorList>
    </citation>
    <scope>NUCLEOTIDE SEQUENCE</scope>
</reference>
<dbReference type="InterPro" id="IPR000811">
    <property type="entry name" value="Glyco_trans_35"/>
</dbReference>
<name>A0A060C5V7_9RHOB</name>
<evidence type="ECO:0000256" key="2">
    <source>
        <dbReference type="SAM" id="MobiDB-lite"/>
    </source>
</evidence>
<dbReference type="Gene3D" id="3.40.50.2000">
    <property type="entry name" value="Glycogen Phosphorylase B"/>
    <property type="match status" value="1"/>
</dbReference>
<proteinExistence type="inferred from homology"/>
<dbReference type="Pfam" id="PF00343">
    <property type="entry name" value="Phosphorylase"/>
    <property type="match status" value="1"/>
</dbReference>
<dbReference type="GO" id="GO:0005975">
    <property type="term" value="P:carbohydrate metabolic process"/>
    <property type="evidence" value="ECO:0007669"/>
    <property type="project" value="InterPro"/>
</dbReference>
<dbReference type="SUPFAM" id="SSF53756">
    <property type="entry name" value="UDP-Glycosyltransferase/glycogen phosphorylase"/>
    <property type="match status" value="1"/>
</dbReference>
<dbReference type="GO" id="GO:0008184">
    <property type="term" value="F:glycogen phosphorylase activity"/>
    <property type="evidence" value="ECO:0007669"/>
    <property type="project" value="InterPro"/>
</dbReference>
<sequence length="86" mass="9389">PHYVGIIKHHEVRMGELAFIMAHKVNGVSALHSELVKKNPVPRTACPASHAHHQRDERRHAAPLAQDVQPPAVDPDHRHGGRGVGG</sequence>
<organism evidence="3">
    <name type="scientific">uncultured Rhodobacter sp</name>
    <dbReference type="NCBI Taxonomy" id="204728"/>
    <lineage>
        <taxon>Bacteria</taxon>
        <taxon>Pseudomonadati</taxon>
        <taxon>Pseudomonadota</taxon>
        <taxon>Alphaproteobacteria</taxon>
        <taxon>Rhodobacterales</taxon>
        <taxon>Rhodobacter group</taxon>
        <taxon>Rhodobacter</taxon>
        <taxon>environmental samples</taxon>
    </lineage>
</organism>
<accession>A0A060C5V7</accession>
<feature type="non-terminal residue" evidence="3">
    <location>
        <position position="1"/>
    </location>
</feature>
<dbReference type="AlphaFoldDB" id="A0A060C5V7"/>
<protein>
    <submittedName>
        <fullName evidence="3">CAZy families GT35 protein</fullName>
    </submittedName>
</protein>
<evidence type="ECO:0000313" key="3">
    <source>
        <dbReference type="EMBL" id="AIA90614.1"/>
    </source>
</evidence>
<feature type="region of interest" description="Disordered" evidence="2">
    <location>
        <begin position="42"/>
        <end position="86"/>
    </location>
</feature>
<comment type="similarity">
    <text evidence="1">Belongs to the glycogen phosphorylase family.</text>
</comment>
<evidence type="ECO:0000256" key="1">
    <source>
        <dbReference type="ARBA" id="ARBA00006047"/>
    </source>
</evidence>